<gene>
    <name evidence="2" type="ORF">OVA965_LOCUS9919</name>
    <name evidence="3" type="ORF">TMI583_LOCUS9913</name>
</gene>
<organism evidence="2 4">
    <name type="scientific">Didymodactylos carnosus</name>
    <dbReference type="NCBI Taxonomy" id="1234261"/>
    <lineage>
        <taxon>Eukaryota</taxon>
        <taxon>Metazoa</taxon>
        <taxon>Spiralia</taxon>
        <taxon>Gnathifera</taxon>
        <taxon>Rotifera</taxon>
        <taxon>Eurotatoria</taxon>
        <taxon>Bdelloidea</taxon>
        <taxon>Philodinida</taxon>
        <taxon>Philodinidae</taxon>
        <taxon>Didymodactylos</taxon>
    </lineage>
</organism>
<reference evidence="2" key="1">
    <citation type="submission" date="2021-02" db="EMBL/GenBank/DDBJ databases">
        <authorList>
            <person name="Nowell W R."/>
        </authorList>
    </citation>
    <scope>NUCLEOTIDE SEQUENCE</scope>
</reference>
<evidence type="ECO:0000256" key="1">
    <source>
        <dbReference type="SAM" id="MobiDB-lite"/>
    </source>
</evidence>
<name>A0A8S2DE58_9BILA</name>
<dbReference type="AlphaFoldDB" id="A0A8S2DE58"/>
<evidence type="ECO:0000313" key="2">
    <source>
        <dbReference type="EMBL" id="CAF0906902.1"/>
    </source>
</evidence>
<protein>
    <submittedName>
        <fullName evidence="2">Uncharacterized protein</fullName>
    </submittedName>
</protein>
<accession>A0A8S2DE58</accession>
<evidence type="ECO:0000313" key="4">
    <source>
        <dbReference type="Proteomes" id="UP000677228"/>
    </source>
</evidence>
<dbReference type="Proteomes" id="UP000677228">
    <property type="component" value="Unassembled WGS sequence"/>
</dbReference>
<feature type="region of interest" description="Disordered" evidence="1">
    <location>
        <begin position="143"/>
        <end position="177"/>
    </location>
</feature>
<feature type="compositionally biased region" description="Basic and acidic residues" evidence="1">
    <location>
        <begin position="163"/>
        <end position="175"/>
    </location>
</feature>
<dbReference type="Proteomes" id="UP000682733">
    <property type="component" value="Unassembled WGS sequence"/>
</dbReference>
<evidence type="ECO:0000313" key="3">
    <source>
        <dbReference type="EMBL" id="CAF3686596.1"/>
    </source>
</evidence>
<proteinExistence type="predicted"/>
<sequence length="270" mass="30690">MYIVDLLPYKQRGTHGPLHCAYVHETVTALPRPVDKSMIIPFELKRRIQYKAVWKKTFINPTHTTEALECFKNINDNYKEIEINEIDHNYLANHPAIINKQASANNGESETIDGRTDSEGNDVVREAMHVDNNNDYNVVDTQTVADDVGERNDEIDSESDSDSEIRVEDTEDPRSKFNLSTHSCLQPTDLENYVLNQKIVSLAPTEQNKPLSLLKDLTVEALAFSHIFPNDKGTFNNPREKSLSYSLFNTRLFSADLAEDATYVFFSSIS</sequence>
<dbReference type="EMBL" id="CAJOBA010003578">
    <property type="protein sequence ID" value="CAF3686596.1"/>
    <property type="molecule type" value="Genomic_DNA"/>
</dbReference>
<dbReference type="EMBL" id="CAJNOK010003578">
    <property type="protein sequence ID" value="CAF0906902.1"/>
    <property type="molecule type" value="Genomic_DNA"/>
</dbReference>
<comment type="caution">
    <text evidence="2">The sequence shown here is derived from an EMBL/GenBank/DDBJ whole genome shotgun (WGS) entry which is preliminary data.</text>
</comment>